<protein>
    <recommendedName>
        <fullName evidence="1">Ricin B lectin domain-containing protein</fullName>
    </recommendedName>
</protein>
<evidence type="ECO:0000313" key="2">
    <source>
        <dbReference type="EMBL" id="GAA4649728.1"/>
    </source>
</evidence>
<gene>
    <name evidence="2" type="ORF">GCM10023116_20080</name>
</gene>
<feature type="domain" description="Ricin B lectin" evidence="1">
    <location>
        <begin position="33"/>
        <end position="168"/>
    </location>
</feature>
<dbReference type="InterPro" id="IPR000772">
    <property type="entry name" value="Ricin_B_lectin"/>
</dbReference>
<evidence type="ECO:0000259" key="1">
    <source>
        <dbReference type="SMART" id="SM00458"/>
    </source>
</evidence>
<accession>A0ABP8V0H8</accession>
<proteinExistence type="predicted"/>
<keyword evidence="3" id="KW-1185">Reference proteome</keyword>
<dbReference type="Proteomes" id="UP001500604">
    <property type="component" value="Unassembled WGS sequence"/>
</dbReference>
<dbReference type="InterPro" id="IPR035992">
    <property type="entry name" value="Ricin_B-like_lectins"/>
</dbReference>
<comment type="caution">
    <text evidence="2">The sequence shown here is derived from an EMBL/GenBank/DDBJ whole genome shotgun (WGS) entry which is preliminary data.</text>
</comment>
<dbReference type="Pfam" id="PF00652">
    <property type="entry name" value="Ricin_B_lectin"/>
    <property type="match status" value="1"/>
</dbReference>
<evidence type="ECO:0000313" key="3">
    <source>
        <dbReference type="Proteomes" id="UP001500604"/>
    </source>
</evidence>
<dbReference type="EMBL" id="BAABFL010000281">
    <property type="protein sequence ID" value="GAA4649728.1"/>
    <property type="molecule type" value="Genomic_DNA"/>
</dbReference>
<reference evidence="3" key="1">
    <citation type="journal article" date="2019" name="Int. J. Syst. Evol. Microbiol.">
        <title>The Global Catalogue of Microorganisms (GCM) 10K type strain sequencing project: providing services to taxonomists for standard genome sequencing and annotation.</title>
        <authorList>
            <consortium name="The Broad Institute Genomics Platform"/>
            <consortium name="The Broad Institute Genome Sequencing Center for Infectious Disease"/>
            <person name="Wu L."/>
            <person name="Ma J."/>
        </authorList>
    </citation>
    <scope>NUCLEOTIDE SEQUENCE [LARGE SCALE GENOMIC DNA]</scope>
    <source>
        <strain evidence="3">JCM 17805</strain>
    </source>
</reference>
<dbReference type="SMART" id="SM00458">
    <property type="entry name" value="RICIN"/>
    <property type="match status" value="1"/>
</dbReference>
<dbReference type="RefSeq" id="WP_345195705.1">
    <property type="nucleotide sequence ID" value="NZ_BAABFL010000281.1"/>
</dbReference>
<dbReference type="SUPFAM" id="SSF50370">
    <property type="entry name" value="Ricin B-like lectins"/>
    <property type="match status" value="1"/>
</dbReference>
<dbReference type="CDD" id="cd23456">
    <property type="entry name" value="beta-trefoil_Ricin_SCDase"/>
    <property type="match status" value="1"/>
</dbReference>
<dbReference type="PROSITE" id="PS50231">
    <property type="entry name" value="RICIN_B_LECTIN"/>
    <property type="match status" value="1"/>
</dbReference>
<dbReference type="Gene3D" id="2.80.10.50">
    <property type="match status" value="2"/>
</dbReference>
<organism evidence="2 3">
    <name type="scientific">Kistimonas scapharcae</name>
    <dbReference type="NCBI Taxonomy" id="1036133"/>
    <lineage>
        <taxon>Bacteria</taxon>
        <taxon>Pseudomonadati</taxon>
        <taxon>Pseudomonadota</taxon>
        <taxon>Gammaproteobacteria</taxon>
        <taxon>Oceanospirillales</taxon>
        <taxon>Endozoicomonadaceae</taxon>
        <taxon>Kistimonas</taxon>
    </lineage>
</organism>
<sequence length="169" mass="19216">MQVVTQGRNAHLWDAQQDGTQRWKFSNPLMDPKPQYRKLKFSQYGACLDLEGRSTSPGTQAHAWSCHGADSQYWYQDELGRIHSALDPNMCLDASGGNTGKGTKIILWNCHLGTNQQWIYDDQQRFLLKKNTGRALDIKDPLYGPGINGHDAHLWSAQGDGTQRWEWVD</sequence>
<name>A0ABP8V0H8_9GAMM</name>